<protein>
    <submittedName>
        <fullName evidence="1">Uncharacterized protein</fullName>
    </submittedName>
</protein>
<accession>A0A151X488</accession>
<organism evidence="1 2">
    <name type="scientific">Mycetomoellerius zeteki</name>
    <dbReference type="NCBI Taxonomy" id="64791"/>
    <lineage>
        <taxon>Eukaryota</taxon>
        <taxon>Metazoa</taxon>
        <taxon>Ecdysozoa</taxon>
        <taxon>Arthropoda</taxon>
        <taxon>Hexapoda</taxon>
        <taxon>Insecta</taxon>
        <taxon>Pterygota</taxon>
        <taxon>Neoptera</taxon>
        <taxon>Endopterygota</taxon>
        <taxon>Hymenoptera</taxon>
        <taxon>Apocrita</taxon>
        <taxon>Aculeata</taxon>
        <taxon>Formicoidea</taxon>
        <taxon>Formicidae</taxon>
        <taxon>Myrmicinae</taxon>
        <taxon>Mycetomoellerius</taxon>
    </lineage>
</organism>
<name>A0A151X488_9HYME</name>
<keyword evidence="2" id="KW-1185">Reference proteome</keyword>
<reference evidence="1 2" key="1">
    <citation type="submission" date="2015-09" db="EMBL/GenBank/DDBJ databases">
        <title>Trachymyrmex zeteki WGS genome.</title>
        <authorList>
            <person name="Nygaard S."/>
            <person name="Hu H."/>
            <person name="Boomsma J."/>
            <person name="Zhang G."/>
        </authorList>
    </citation>
    <scope>NUCLEOTIDE SEQUENCE [LARGE SCALE GENOMIC DNA]</scope>
    <source>
        <strain evidence="1">Tzet28-1</strain>
        <tissue evidence="1">Whole body</tissue>
    </source>
</reference>
<dbReference type="AlphaFoldDB" id="A0A151X488"/>
<gene>
    <name evidence="1" type="ORF">ALC60_06041</name>
</gene>
<evidence type="ECO:0000313" key="2">
    <source>
        <dbReference type="Proteomes" id="UP000075809"/>
    </source>
</evidence>
<sequence>MARRCLRRLPWQQPIATRGDGDACASRARRAVRISVGVADCGVTIGLDSVLGMLQDSPRRLVSRTTLRGGRDAAVPRFVSARRSHRGIETTGTAAARTGYARHTSTFCTRFASDRLEERQNDAIDSYHQTESIHRISLSVRRRYNWVQQNAVERNSLEQSIGSSRRRSLWRRENLREEERGSEEERCEVGGGASARVKWGEVRSAVCGRCSGGVDYILELLA</sequence>
<dbReference type="Proteomes" id="UP000075809">
    <property type="component" value="Unassembled WGS sequence"/>
</dbReference>
<dbReference type="EMBL" id="KQ982557">
    <property type="protein sequence ID" value="KYQ55038.1"/>
    <property type="molecule type" value="Genomic_DNA"/>
</dbReference>
<proteinExistence type="predicted"/>
<evidence type="ECO:0000313" key="1">
    <source>
        <dbReference type="EMBL" id="KYQ55038.1"/>
    </source>
</evidence>